<sequence>MPSSAPPYRAPSPNPTATACPASIVATQAAALAFAPSIEHLQRLCYPSVDVVT</sequence>
<reference evidence="2 3" key="1">
    <citation type="submission" date="2024-01" db="EMBL/GenBank/DDBJ databases">
        <title>A draft genome for the cacao thread blight pathogen Marasmiellus scandens.</title>
        <authorList>
            <person name="Baruah I.K."/>
            <person name="Leung J."/>
            <person name="Bukari Y."/>
            <person name="Amoako-Attah I."/>
            <person name="Meinhardt L.W."/>
            <person name="Bailey B.A."/>
            <person name="Cohen S.P."/>
        </authorList>
    </citation>
    <scope>NUCLEOTIDE SEQUENCE [LARGE SCALE GENOMIC DNA]</scope>
    <source>
        <strain evidence="2 3">GH-19</strain>
    </source>
</reference>
<protein>
    <submittedName>
        <fullName evidence="2">Uncharacterized protein</fullName>
    </submittedName>
</protein>
<gene>
    <name evidence="2" type="ORF">VKT23_013644</name>
    <name evidence="1" type="ORF">VKT23_016837</name>
</gene>
<name>A0ABR1J5K4_9AGAR</name>
<evidence type="ECO:0000313" key="3">
    <source>
        <dbReference type="Proteomes" id="UP001498398"/>
    </source>
</evidence>
<evidence type="ECO:0000313" key="2">
    <source>
        <dbReference type="EMBL" id="KAK7448912.1"/>
    </source>
</evidence>
<comment type="caution">
    <text evidence="2">The sequence shown here is derived from an EMBL/GenBank/DDBJ whole genome shotgun (WGS) entry which is preliminary data.</text>
</comment>
<dbReference type="Proteomes" id="UP001498398">
    <property type="component" value="Unassembled WGS sequence"/>
</dbReference>
<organism evidence="2 3">
    <name type="scientific">Marasmiellus scandens</name>
    <dbReference type="NCBI Taxonomy" id="2682957"/>
    <lineage>
        <taxon>Eukaryota</taxon>
        <taxon>Fungi</taxon>
        <taxon>Dikarya</taxon>
        <taxon>Basidiomycota</taxon>
        <taxon>Agaricomycotina</taxon>
        <taxon>Agaricomycetes</taxon>
        <taxon>Agaricomycetidae</taxon>
        <taxon>Agaricales</taxon>
        <taxon>Marasmiineae</taxon>
        <taxon>Omphalotaceae</taxon>
        <taxon>Marasmiellus</taxon>
    </lineage>
</organism>
<accession>A0ABR1J5K4</accession>
<dbReference type="EMBL" id="JBANRG010000066">
    <property type="protein sequence ID" value="KAK7440761.1"/>
    <property type="molecule type" value="Genomic_DNA"/>
</dbReference>
<proteinExistence type="predicted"/>
<evidence type="ECO:0000313" key="1">
    <source>
        <dbReference type="EMBL" id="KAK7440761.1"/>
    </source>
</evidence>
<dbReference type="EMBL" id="JBANRG010000037">
    <property type="protein sequence ID" value="KAK7448912.1"/>
    <property type="molecule type" value="Genomic_DNA"/>
</dbReference>
<keyword evidence="3" id="KW-1185">Reference proteome</keyword>